<dbReference type="OrthoDB" id="5955045at2"/>
<comment type="caution">
    <text evidence="2">The sequence shown here is derived from an EMBL/GenBank/DDBJ whole genome shotgun (WGS) entry which is preliminary data.</text>
</comment>
<accession>A0A3E1KES9</accession>
<dbReference type="RefSeq" id="WP_147308607.1">
    <property type="nucleotide sequence ID" value="NZ_CP142084.2"/>
</dbReference>
<dbReference type="EMBL" id="QUZM01000092">
    <property type="protein sequence ID" value="RFF36683.1"/>
    <property type="molecule type" value="Genomic_DNA"/>
</dbReference>
<evidence type="ECO:0000313" key="4">
    <source>
        <dbReference type="Proteomes" id="UP001167357"/>
    </source>
</evidence>
<evidence type="ECO:0000313" key="3">
    <source>
        <dbReference type="Proteomes" id="UP000259570"/>
    </source>
</evidence>
<proteinExistence type="predicted"/>
<protein>
    <submittedName>
        <fullName evidence="2">Uncharacterized protein</fullName>
    </submittedName>
</protein>
<evidence type="ECO:0000313" key="1">
    <source>
        <dbReference type="EMBL" id="MCL1553724.1"/>
    </source>
</evidence>
<organism evidence="2 3">
    <name type="scientific">Xanthomonas nasturtii</name>
    <dbReference type="NCBI Taxonomy" id="1843581"/>
    <lineage>
        <taxon>Bacteria</taxon>
        <taxon>Pseudomonadati</taxon>
        <taxon>Pseudomonadota</taxon>
        <taxon>Gammaproteobacteria</taxon>
        <taxon>Lysobacterales</taxon>
        <taxon>Lysobacteraceae</taxon>
        <taxon>Xanthomonas</taxon>
    </lineage>
</organism>
<dbReference type="GeneID" id="97213214"/>
<dbReference type="EMBL" id="JAMBED010000112">
    <property type="protein sequence ID" value="MCL1553724.1"/>
    <property type="molecule type" value="Genomic_DNA"/>
</dbReference>
<gene>
    <name evidence="2" type="ORF">DZD52_20935</name>
    <name evidence="1" type="ORF">M3O51_21155</name>
</gene>
<name>A0A3E1KES9_9XANT</name>
<dbReference type="Proteomes" id="UP000259570">
    <property type="component" value="Unassembled WGS sequence"/>
</dbReference>
<dbReference type="AlphaFoldDB" id="A0A3E1KES9"/>
<sequence length="140" mass="15708">MSNKTFDWMQLTNGRARFTGSIRGADELGHETFSVEINGSEYFGEITQDFLPDRENFNLVIDSFGYGNQLEVGMPLPSSSTAAFSSQDLEHVKALILELIKAGLDLERRPIVISETERSKFMGNVSFPENWALCSNNKVH</sequence>
<reference evidence="2 3" key="1">
    <citation type="submission" date="2018-08" db="EMBL/GenBank/DDBJ databases">
        <title>Genome sequencing of X. nasturtii WHRI 8984.</title>
        <authorList>
            <person name="Studholme D.J."/>
            <person name="Mchugh J."/>
            <person name="Vicente J."/>
        </authorList>
    </citation>
    <scope>NUCLEOTIDE SEQUENCE [LARGE SCALE GENOMIC DNA]</scope>
    <source>
        <strain evidence="2 3">WHRI 8984</strain>
    </source>
</reference>
<keyword evidence="4" id="KW-1185">Reference proteome</keyword>
<evidence type="ECO:0000313" key="2">
    <source>
        <dbReference type="EMBL" id="RFF36683.1"/>
    </source>
</evidence>
<dbReference type="Proteomes" id="UP001167357">
    <property type="component" value="Unassembled WGS sequence"/>
</dbReference>
<reference evidence="1" key="2">
    <citation type="submission" date="2022-04" db="EMBL/GenBank/DDBJ databases">
        <title>Genomic comparison of 19 strains of Xanthomonas nasturtii, a newly emerging watercress pathogen.</title>
        <authorList>
            <person name="Harrison J."/>
            <person name="Greer S."/>
            <person name="Hussain R."/>
            <person name="Lascelles D."/>
            <person name="Roberts M."/>
            <person name="Carter B."/>
            <person name="Bryning A."/>
            <person name="Carroll S."/>
            <person name="Aspin A."/>
            <person name="Cruz L."/>
            <person name="Cruz J."/>
            <person name="Grant M."/>
            <person name="Vicente J."/>
            <person name="Studholme D.J."/>
        </authorList>
    </citation>
    <scope>NUCLEOTIDE SEQUENCE</scope>
    <source>
        <strain evidence="1">10016B</strain>
    </source>
</reference>